<dbReference type="Proteomes" id="UP001301958">
    <property type="component" value="Unassembled WGS sequence"/>
</dbReference>
<evidence type="ECO:0000256" key="1">
    <source>
        <dbReference type="SAM" id="MobiDB-lite"/>
    </source>
</evidence>
<name>A0AAN7BRF1_9PEZI</name>
<keyword evidence="3" id="KW-1185">Reference proteome</keyword>
<reference evidence="2" key="1">
    <citation type="journal article" date="2023" name="Mol. Phylogenet. Evol.">
        <title>Genome-scale phylogeny and comparative genomics of the fungal order Sordariales.</title>
        <authorList>
            <person name="Hensen N."/>
            <person name="Bonometti L."/>
            <person name="Westerberg I."/>
            <person name="Brannstrom I.O."/>
            <person name="Guillou S."/>
            <person name="Cros-Aarteil S."/>
            <person name="Calhoun S."/>
            <person name="Haridas S."/>
            <person name="Kuo A."/>
            <person name="Mondo S."/>
            <person name="Pangilinan J."/>
            <person name="Riley R."/>
            <person name="LaButti K."/>
            <person name="Andreopoulos B."/>
            <person name="Lipzen A."/>
            <person name="Chen C."/>
            <person name="Yan M."/>
            <person name="Daum C."/>
            <person name="Ng V."/>
            <person name="Clum A."/>
            <person name="Steindorff A."/>
            <person name="Ohm R.A."/>
            <person name="Martin F."/>
            <person name="Silar P."/>
            <person name="Natvig D.O."/>
            <person name="Lalanne C."/>
            <person name="Gautier V."/>
            <person name="Ament-Velasquez S.L."/>
            <person name="Kruys A."/>
            <person name="Hutchinson M.I."/>
            <person name="Powell A.J."/>
            <person name="Barry K."/>
            <person name="Miller A.N."/>
            <person name="Grigoriev I.V."/>
            <person name="Debuchy R."/>
            <person name="Gladieux P."/>
            <person name="Hiltunen Thoren M."/>
            <person name="Johannesson H."/>
        </authorList>
    </citation>
    <scope>NUCLEOTIDE SEQUENCE</scope>
    <source>
        <strain evidence="2">CBS 990.96</strain>
    </source>
</reference>
<comment type="caution">
    <text evidence="2">The sequence shown here is derived from an EMBL/GenBank/DDBJ whole genome shotgun (WGS) entry which is preliminary data.</text>
</comment>
<dbReference type="AlphaFoldDB" id="A0AAN7BRF1"/>
<feature type="compositionally biased region" description="Acidic residues" evidence="1">
    <location>
        <begin position="166"/>
        <end position="177"/>
    </location>
</feature>
<accession>A0AAN7BRF1</accession>
<feature type="region of interest" description="Disordered" evidence="1">
    <location>
        <begin position="140"/>
        <end position="177"/>
    </location>
</feature>
<gene>
    <name evidence="2" type="ORF">QBC38DRAFT_475766</name>
</gene>
<sequence>MTPTRPNSFKPAFVSYLRAMDKYRFVSGYACDYCEERKRQWVKDGREEFVRGEMREGREVVREGENYWEVEEEDEEEGEEFGLKDLPLPEGAFIVRVKEGKKKGGRLRAVKSMDEMSVSVGSSWGIVENAEFEGGGCLHHHHRPVEEEEGETSSDAGVVMTPTTESDMEQWEFMERE</sequence>
<protein>
    <submittedName>
        <fullName evidence="2">Uncharacterized protein</fullName>
    </submittedName>
</protein>
<proteinExistence type="predicted"/>
<evidence type="ECO:0000313" key="2">
    <source>
        <dbReference type="EMBL" id="KAK4228134.1"/>
    </source>
</evidence>
<dbReference type="EMBL" id="MU865322">
    <property type="protein sequence ID" value="KAK4228134.1"/>
    <property type="molecule type" value="Genomic_DNA"/>
</dbReference>
<evidence type="ECO:0000313" key="3">
    <source>
        <dbReference type="Proteomes" id="UP001301958"/>
    </source>
</evidence>
<reference evidence="2" key="2">
    <citation type="submission" date="2023-05" db="EMBL/GenBank/DDBJ databases">
        <authorList>
            <consortium name="Lawrence Berkeley National Laboratory"/>
            <person name="Steindorff A."/>
            <person name="Hensen N."/>
            <person name="Bonometti L."/>
            <person name="Westerberg I."/>
            <person name="Brannstrom I.O."/>
            <person name="Guillou S."/>
            <person name="Cros-Aarteil S."/>
            <person name="Calhoun S."/>
            <person name="Haridas S."/>
            <person name="Kuo A."/>
            <person name="Mondo S."/>
            <person name="Pangilinan J."/>
            <person name="Riley R."/>
            <person name="Labutti K."/>
            <person name="Andreopoulos B."/>
            <person name="Lipzen A."/>
            <person name="Chen C."/>
            <person name="Yanf M."/>
            <person name="Daum C."/>
            <person name="Ng V."/>
            <person name="Clum A."/>
            <person name="Ohm R."/>
            <person name="Martin F."/>
            <person name="Silar P."/>
            <person name="Natvig D."/>
            <person name="Lalanne C."/>
            <person name="Gautier V."/>
            <person name="Ament-Velasquez S.L."/>
            <person name="Kruys A."/>
            <person name="Hutchinson M.I."/>
            <person name="Powell A.J."/>
            <person name="Barry K."/>
            <person name="Miller A.N."/>
            <person name="Grigoriev I.V."/>
            <person name="Debuchy R."/>
            <person name="Gladieux P."/>
            <person name="Thoren M.H."/>
            <person name="Johannesson H."/>
        </authorList>
    </citation>
    <scope>NUCLEOTIDE SEQUENCE</scope>
    <source>
        <strain evidence="2">CBS 990.96</strain>
    </source>
</reference>
<organism evidence="2 3">
    <name type="scientific">Podospora fimiseda</name>
    <dbReference type="NCBI Taxonomy" id="252190"/>
    <lineage>
        <taxon>Eukaryota</taxon>
        <taxon>Fungi</taxon>
        <taxon>Dikarya</taxon>
        <taxon>Ascomycota</taxon>
        <taxon>Pezizomycotina</taxon>
        <taxon>Sordariomycetes</taxon>
        <taxon>Sordariomycetidae</taxon>
        <taxon>Sordariales</taxon>
        <taxon>Podosporaceae</taxon>
        <taxon>Podospora</taxon>
    </lineage>
</organism>